<dbReference type="RefSeq" id="WP_176271339.1">
    <property type="nucleotide sequence ID" value="NZ_CP147248.1"/>
</dbReference>
<name>A0ABZ2T943_9ENTE</name>
<organism evidence="1 2">
    <name type="scientific">Candidatus Enterococcus lemimoniae</name>
    <dbReference type="NCBI Taxonomy" id="1834167"/>
    <lineage>
        <taxon>Bacteria</taxon>
        <taxon>Bacillati</taxon>
        <taxon>Bacillota</taxon>
        <taxon>Bacilli</taxon>
        <taxon>Lactobacillales</taxon>
        <taxon>Enterococcaceae</taxon>
        <taxon>Enterococcus</taxon>
    </lineage>
</organism>
<sequence>MSDQTKENVFAERQNSYKQEKEAIFKEALKDYHEELSGETTENDESKG</sequence>
<proteinExistence type="predicted"/>
<accession>A0ABZ2T943</accession>
<keyword evidence="2" id="KW-1185">Reference proteome</keyword>
<dbReference type="Proteomes" id="UP000195080">
    <property type="component" value="Chromosome"/>
</dbReference>
<gene>
    <name evidence="1" type="ORF">A5866_003030</name>
</gene>
<reference evidence="2" key="1">
    <citation type="submission" date="2017-05" db="EMBL/GenBank/DDBJ databases">
        <title>The Genome Sequence of EEnterococcus faecalis 9F2_4866.</title>
        <authorList>
            <consortium name="The Broad Institute Genomics Platform"/>
            <consortium name="The Broad Institute Genomic Center for Infectious Diseases"/>
            <person name="Earl A."/>
            <person name="Manson A."/>
            <person name="Schwartman J."/>
            <person name="Gilmore M."/>
            <person name="Abouelleil A."/>
            <person name="Cao P."/>
            <person name="Chapman S."/>
            <person name="Cusick C."/>
            <person name="Shea T."/>
            <person name="Young S."/>
            <person name="Neafsey D."/>
            <person name="Nusbaum C."/>
            <person name="Birren B."/>
        </authorList>
    </citation>
    <scope>NUCLEOTIDE SEQUENCE [LARGE SCALE GENOMIC DNA]</scope>
    <source>
        <strain evidence="2">12C11_DIV0727</strain>
    </source>
</reference>
<protein>
    <submittedName>
        <fullName evidence="1">Uncharacterized protein</fullName>
    </submittedName>
</protein>
<reference evidence="1 2" key="2">
    <citation type="submission" date="2024-03" db="EMBL/GenBank/DDBJ databases">
        <title>The Genome Sequence of Enterococcus sp. DIV0727d.</title>
        <authorList>
            <consortium name="The Broad Institute Genomics Platform"/>
            <consortium name="The Broad Institute Microbial Omics Core"/>
            <consortium name="The Broad Institute Genomic Center for Infectious Diseases"/>
            <person name="Earl A."/>
            <person name="Manson A."/>
            <person name="Gilmore M."/>
            <person name="Schwartman J."/>
            <person name="Shea T."/>
            <person name="Abouelleil A."/>
            <person name="Cao P."/>
            <person name="Chapman S."/>
            <person name="Cusick C."/>
            <person name="Young S."/>
            <person name="Neafsey D."/>
            <person name="Nusbaum C."/>
            <person name="Birren B."/>
        </authorList>
    </citation>
    <scope>NUCLEOTIDE SEQUENCE [LARGE SCALE GENOMIC DNA]</scope>
    <source>
        <strain evidence="1 2">12C11_DIV0727</strain>
    </source>
</reference>
<evidence type="ECO:0000313" key="2">
    <source>
        <dbReference type="Proteomes" id="UP000195080"/>
    </source>
</evidence>
<evidence type="ECO:0000313" key="1">
    <source>
        <dbReference type="EMBL" id="WYJ87905.1"/>
    </source>
</evidence>
<dbReference type="EMBL" id="CP147248">
    <property type="protein sequence ID" value="WYJ87905.1"/>
    <property type="molecule type" value="Genomic_DNA"/>
</dbReference>